<dbReference type="Proteomes" id="UP000000600">
    <property type="component" value="Unassembled WGS sequence"/>
</dbReference>
<dbReference type="OrthoDB" id="77931at2759"/>
<feature type="transmembrane region" description="Helical" evidence="1">
    <location>
        <begin position="556"/>
        <end position="582"/>
    </location>
</feature>
<evidence type="ECO:0000313" key="3">
    <source>
        <dbReference type="Proteomes" id="UP000000600"/>
    </source>
</evidence>
<evidence type="ECO:0008006" key="4">
    <source>
        <dbReference type="Google" id="ProtNLM"/>
    </source>
</evidence>
<keyword evidence="1" id="KW-1133">Transmembrane helix</keyword>
<reference evidence="2 3" key="1">
    <citation type="journal article" date="2006" name="Nature">
        <title>Global trends of whole-genome duplications revealed by the ciliate Paramecium tetraurelia.</title>
        <authorList>
            <consortium name="Genoscope"/>
            <person name="Aury J.-M."/>
            <person name="Jaillon O."/>
            <person name="Duret L."/>
            <person name="Noel B."/>
            <person name="Jubin C."/>
            <person name="Porcel B.M."/>
            <person name="Segurens B."/>
            <person name="Daubin V."/>
            <person name="Anthouard V."/>
            <person name="Aiach N."/>
            <person name="Arnaiz O."/>
            <person name="Billaut A."/>
            <person name="Beisson J."/>
            <person name="Blanc I."/>
            <person name="Bouhouche K."/>
            <person name="Camara F."/>
            <person name="Duharcourt S."/>
            <person name="Guigo R."/>
            <person name="Gogendeau D."/>
            <person name="Katinka M."/>
            <person name="Keller A.-M."/>
            <person name="Kissmehl R."/>
            <person name="Klotz C."/>
            <person name="Koll F."/>
            <person name="Le Moue A."/>
            <person name="Lepere C."/>
            <person name="Malinsky S."/>
            <person name="Nowacki M."/>
            <person name="Nowak J.K."/>
            <person name="Plattner H."/>
            <person name="Poulain J."/>
            <person name="Ruiz F."/>
            <person name="Serrano V."/>
            <person name="Zagulski M."/>
            <person name="Dessen P."/>
            <person name="Betermier M."/>
            <person name="Weissenbach J."/>
            <person name="Scarpelli C."/>
            <person name="Schachter V."/>
            <person name="Sperling L."/>
            <person name="Meyer E."/>
            <person name="Cohen J."/>
            <person name="Wincker P."/>
        </authorList>
    </citation>
    <scope>NUCLEOTIDE SEQUENCE [LARGE SCALE GENOMIC DNA]</scope>
    <source>
        <strain evidence="2 3">Stock d4-2</strain>
    </source>
</reference>
<organism evidence="2 3">
    <name type="scientific">Paramecium tetraurelia</name>
    <dbReference type="NCBI Taxonomy" id="5888"/>
    <lineage>
        <taxon>Eukaryota</taxon>
        <taxon>Sar</taxon>
        <taxon>Alveolata</taxon>
        <taxon>Ciliophora</taxon>
        <taxon>Intramacronucleata</taxon>
        <taxon>Oligohymenophorea</taxon>
        <taxon>Peniculida</taxon>
        <taxon>Parameciidae</taxon>
        <taxon>Paramecium</taxon>
    </lineage>
</organism>
<evidence type="ECO:0000256" key="1">
    <source>
        <dbReference type="SAM" id="Phobius"/>
    </source>
</evidence>
<feature type="transmembrane region" description="Helical" evidence="1">
    <location>
        <begin position="296"/>
        <end position="315"/>
    </location>
</feature>
<dbReference type="STRING" id="5888.A0D6A2"/>
<dbReference type="KEGG" id="ptm:GSPATT00039301001"/>
<dbReference type="AlphaFoldDB" id="A0D6A2"/>
<dbReference type="OMA" id="RESHENE"/>
<keyword evidence="1" id="KW-0812">Transmembrane</keyword>
<feature type="non-terminal residue" evidence="2">
    <location>
        <position position="1"/>
    </location>
</feature>
<protein>
    <recommendedName>
        <fullName evidence="4">TRP C-terminal domain-containing protein</fullName>
    </recommendedName>
</protein>
<dbReference type="GeneID" id="5031751"/>
<dbReference type="PANTHER" id="PTHR11319">
    <property type="entry name" value="G PROTEIN-COUPLED RECEPTOR-RELATED"/>
    <property type="match status" value="1"/>
</dbReference>
<dbReference type="HOGENOM" id="CLU_002683_0_0_1"/>
<proteinExistence type="predicted"/>
<accession>A0D6A2</accession>
<dbReference type="RefSeq" id="XP_001445966.1">
    <property type="nucleotide sequence ID" value="XM_001445929.1"/>
</dbReference>
<name>A0D6A2_PARTE</name>
<evidence type="ECO:0000313" key="2">
    <source>
        <dbReference type="EMBL" id="CAK78569.1"/>
    </source>
</evidence>
<feature type="transmembrane region" description="Helical" evidence="1">
    <location>
        <begin position="632"/>
        <end position="653"/>
    </location>
</feature>
<keyword evidence="1" id="KW-0472">Membrane</keyword>
<dbReference type="eggNOG" id="KOG3525">
    <property type="taxonomic scope" value="Eukaryota"/>
</dbReference>
<feature type="transmembrane region" description="Helical" evidence="1">
    <location>
        <begin position="496"/>
        <end position="519"/>
    </location>
</feature>
<gene>
    <name evidence="2" type="ORF">GSPATT00039301001</name>
</gene>
<dbReference type="EMBL" id="CT868313">
    <property type="protein sequence ID" value="CAK78569.1"/>
    <property type="molecule type" value="Genomic_DNA"/>
</dbReference>
<dbReference type="PANTHER" id="PTHR11319:SF35">
    <property type="entry name" value="OUTER MEMBRANE PROTEIN PMPC-RELATED"/>
    <property type="match status" value="1"/>
</dbReference>
<sequence>YPQYLSLQFNLIEMFSQQNLIENHQYQVLYLKPYKIIAQDRIKSTNVLFIPSGQEIQSYQLYNPKQQKYQTYIYDIKILFKNSMNEQLINFENSICNIELQIYDNSEKLIESNKISKINFNQEIKGFALGSLQFDIDPYKQENKIQEILAYCNTSYQDDQLAYRIRVNSFMCQLGEFYIYSGCHICQPLQGFYSVTYNATKCSIFDKNKFDAITSNKIQLKAGFWRPNQISDIIELCFKNLTHCEGGWTFGNDLCSQGHVGGLCEECDRYDIRGAGSYFKDQKQQECKQCQEISKLLLTFFLISIWAILSTLLTIRSIEKSNQLFAQLKVRQKFVDILFKLNQDHESILLKLFLNYLWIFSLIFTFNIRFSFSLNFVKQSSDTSYFMANYFECILAEIQGIELIYSRILVMFLLMLAQILIIYIGYKVVSIMTKTKFRLTIISITILYLYIQNYASLINQFFSILAARKISNLDYISGDVSLIYGSDNHISWIQGFAIPGSILIGLIIPLLLFLILYLNRENHNKIMFRRHLGYLFNEYTQQNYFWEMIKLWKKTIIIIILIYFETDIFLKASLLGLCLLFYQLIAWNSKPFILLKLNLLDVQSSQCCSIAIFFATVKYICEQSEQYHFSALIQGLIFITSIILSYPFIINILKLYYKKYRLLVLALVFQGFKSFKPNFKFTKFFGEKIAKLRQKEDQTLRNIQKLKSILFRNKSNGQLQQIQSYFREINNFIKSSMLKKKQISVIQDCNINNKV</sequence>
<feature type="transmembrane region" description="Helical" evidence="1">
    <location>
        <begin position="348"/>
        <end position="368"/>
    </location>
</feature>
<feature type="transmembrane region" description="Helical" evidence="1">
    <location>
        <begin position="404"/>
        <end position="425"/>
    </location>
</feature>
<keyword evidence="3" id="KW-1185">Reference proteome</keyword>
<dbReference type="InParanoid" id="A0D6A2"/>
<feature type="transmembrane region" description="Helical" evidence="1">
    <location>
        <begin position="437"/>
        <end position="455"/>
    </location>
</feature>